<dbReference type="Pfam" id="PF00361">
    <property type="entry name" value="Proton_antipo_M"/>
    <property type="match status" value="1"/>
</dbReference>
<keyword evidence="2" id="KW-1003">Cell membrane</keyword>
<dbReference type="InterPro" id="IPR050586">
    <property type="entry name" value="CPA3_Na-H_Antiporter_D"/>
</dbReference>
<feature type="transmembrane region" description="Helical" evidence="7">
    <location>
        <begin position="132"/>
        <end position="149"/>
    </location>
</feature>
<evidence type="ECO:0000313" key="9">
    <source>
        <dbReference type="EMBL" id="AUX09000.1"/>
    </source>
</evidence>
<evidence type="ECO:0000259" key="8">
    <source>
        <dbReference type="Pfam" id="PF00361"/>
    </source>
</evidence>
<dbReference type="GO" id="GO:0008137">
    <property type="term" value="F:NADH dehydrogenase (ubiquinone) activity"/>
    <property type="evidence" value="ECO:0007669"/>
    <property type="project" value="InterPro"/>
</dbReference>
<feature type="transmembrane region" description="Helical" evidence="7">
    <location>
        <begin position="303"/>
        <end position="322"/>
    </location>
</feature>
<feature type="transmembrane region" description="Helical" evidence="7">
    <location>
        <begin position="342"/>
        <end position="360"/>
    </location>
</feature>
<feature type="transmembrane region" description="Helical" evidence="7">
    <location>
        <begin position="79"/>
        <end position="97"/>
    </location>
</feature>
<evidence type="ECO:0000256" key="1">
    <source>
        <dbReference type="ARBA" id="ARBA00004651"/>
    </source>
</evidence>
<feature type="transmembrane region" description="Helical" evidence="7">
    <location>
        <begin position="109"/>
        <end position="126"/>
    </location>
</feature>
<keyword evidence="3 7" id="KW-0812">Transmembrane</keyword>
<feature type="transmembrane region" description="Helical" evidence="7">
    <location>
        <begin position="372"/>
        <end position="394"/>
    </location>
</feature>
<dbReference type="Proteomes" id="UP000263012">
    <property type="component" value="Chromosome"/>
</dbReference>
<feature type="transmembrane region" description="Helical" evidence="7">
    <location>
        <begin position="494"/>
        <end position="516"/>
    </location>
</feature>
<feature type="domain" description="NADH:quinone oxidoreductase/Mrp antiporter transmembrane" evidence="8">
    <location>
        <begin position="126"/>
        <end position="422"/>
    </location>
</feature>
<dbReference type="PANTHER" id="PTHR42703">
    <property type="entry name" value="NADH DEHYDROGENASE"/>
    <property type="match status" value="1"/>
</dbReference>
<evidence type="ECO:0000313" key="10">
    <source>
        <dbReference type="Proteomes" id="UP000263012"/>
    </source>
</evidence>
<feature type="transmembrane region" description="Helical" evidence="7">
    <location>
        <begin position="406"/>
        <end position="427"/>
    </location>
</feature>
<dbReference type="GO" id="GO:0042773">
    <property type="term" value="P:ATP synthesis coupled electron transport"/>
    <property type="evidence" value="ECO:0007669"/>
    <property type="project" value="InterPro"/>
</dbReference>
<gene>
    <name evidence="9" type="primary">mnhD</name>
    <name evidence="9" type="ORF">AArcSl_1369</name>
</gene>
<evidence type="ECO:0000256" key="5">
    <source>
        <dbReference type="ARBA" id="ARBA00023136"/>
    </source>
</evidence>
<dbReference type="PRINTS" id="PR01437">
    <property type="entry name" value="NUOXDRDTASE4"/>
</dbReference>
<feature type="transmembrane region" description="Helical" evidence="7">
    <location>
        <begin position="203"/>
        <end position="222"/>
    </location>
</feature>
<dbReference type="KEGG" id="hdf:AArcSl_1369"/>
<dbReference type="InterPro" id="IPR003918">
    <property type="entry name" value="NADH_UbQ_OxRdtase"/>
</dbReference>
<dbReference type="InterPro" id="IPR001750">
    <property type="entry name" value="ND/Mrp_TM"/>
</dbReference>
<keyword evidence="5 7" id="KW-0472">Membrane</keyword>
<dbReference type="GO" id="GO:0005886">
    <property type="term" value="C:plasma membrane"/>
    <property type="evidence" value="ECO:0007669"/>
    <property type="project" value="UniProtKB-SubCell"/>
</dbReference>
<dbReference type="RefSeq" id="WP_119816865.1">
    <property type="nucleotide sequence ID" value="NZ_CP025066.1"/>
</dbReference>
<evidence type="ECO:0000256" key="4">
    <source>
        <dbReference type="ARBA" id="ARBA00022989"/>
    </source>
</evidence>
<feature type="region of interest" description="Disordered" evidence="6">
    <location>
        <begin position="446"/>
        <end position="481"/>
    </location>
</feature>
<sequence length="528" mass="54522">MTDVLLPLLVAVPILAAVLPLAFGLRFENVGWPVAAATTFGMLVVAAGAAWEVFTEGPLYHELGGFPRPVGIELVGDELSTLVVLLVAVVSFTVVLYARTAGPRGNPFYSGYLLLIGGLMGVSLTGDLFNMFVFLEIVGLTTYALVAADRSGEAAYAALKYLFIGTVGASLYLIGVGYAFLATGTLNMIDLQTALADAGYTNTLVRAAFGFIVAGFAIKIALFPVHTWQPDAYQQAPDSVSALISALVSTVAAYALIRVVYTVFTIDFLAANPAITDGVLLLATVSILAGSALAVTQSEIKRMLAYSSVAQFGMIAAAVLIANDTALTGAIIHLIGHGLMKGALFMGAGVLAAAYGVRTLHEYAGLSAKAPYTAGAISVLGLALVGIPPSIGFLGKWYIALGAIEGGHWVVAGVVFLSTLLTLAYVARLLEKFYFTPSGVEHLGGVEPVEPGAPATDGGSTPEHDGENDDGHGSEHVPPAVPVPVNRRPGVSAVMVLLVVLAAVGVVALGFGGSVFESLIDPFVGRVL</sequence>
<dbReference type="OrthoDB" id="101192at2157"/>
<name>A0A343TIS8_9EURY</name>
<reference evidence="10" key="1">
    <citation type="submission" date="2017-11" db="EMBL/GenBank/DDBJ databases">
        <title>Phenotypic and genomic properties of facultatively anaerobic sulfur-reducing natronoarchaea from hypersaline soda lakes.</title>
        <authorList>
            <person name="Sorokin D.Y."/>
            <person name="Kublanov I.V."/>
            <person name="Roman P."/>
            <person name="Sinninghe Damste J.S."/>
            <person name="Golyshin P.N."/>
            <person name="Rojo D."/>
            <person name="Ciordia S."/>
            <person name="Mena M.D.C."/>
            <person name="Ferrer M."/>
            <person name="Messina E."/>
            <person name="Smedile F."/>
            <person name="La Spada G."/>
            <person name="La Cono V."/>
            <person name="Yakimov M.M."/>
        </authorList>
    </citation>
    <scope>NUCLEOTIDE SEQUENCE [LARGE SCALE GENOMIC DNA]</scope>
    <source>
        <strain evidence="10">AArc-Sl</strain>
    </source>
</reference>
<dbReference type="EMBL" id="CP025066">
    <property type="protein sequence ID" value="AUX09000.1"/>
    <property type="molecule type" value="Genomic_DNA"/>
</dbReference>
<comment type="subcellular location">
    <subcellularLocation>
        <location evidence="1">Cell membrane</location>
        <topology evidence="1">Multi-pass membrane protein</topology>
    </subcellularLocation>
</comment>
<evidence type="ECO:0000256" key="7">
    <source>
        <dbReference type="SAM" id="Phobius"/>
    </source>
</evidence>
<accession>A0A343TIS8</accession>
<proteinExistence type="predicted"/>
<feature type="transmembrane region" description="Helical" evidence="7">
    <location>
        <begin position="6"/>
        <end position="25"/>
    </location>
</feature>
<dbReference type="GeneID" id="37877718"/>
<evidence type="ECO:0000256" key="6">
    <source>
        <dbReference type="SAM" id="MobiDB-lite"/>
    </source>
</evidence>
<keyword evidence="4 7" id="KW-1133">Transmembrane helix</keyword>
<feature type="transmembrane region" description="Helical" evidence="7">
    <location>
        <begin position="278"/>
        <end position="296"/>
    </location>
</feature>
<feature type="transmembrane region" description="Helical" evidence="7">
    <location>
        <begin position="32"/>
        <end position="51"/>
    </location>
</feature>
<dbReference type="PANTHER" id="PTHR42703:SF1">
    <property type="entry name" value="NA(+)_H(+) ANTIPORTER SUBUNIT D1"/>
    <property type="match status" value="1"/>
</dbReference>
<evidence type="ECO:0000256" key="2">
    <source>
        <dbReference type="ARBA" id="ARBA00022475"/>
    </source>
</evidence>
<keyword evidence="10" id="KW-1185">Reference proteome</keyword>
<dbReference type="AlphaFoldDB" id="A0A343TIS8"/>
<feature type="compositionally biased region" description="Basic and acidic residues" evidence="6">
    <location>
        <begin position="462"/>
        <end position="475"/>
    </location>
</feature>
<feature type="transmembrane region" description="Helical" evidence="7">
    <location>
        <begin position="243"/>
        <end position="266"/>
    </location>
</feature>
<evidence type="ECO:0000256" key="3">
    <source>
        <dbReference type="ARBA" id="ARBA00022692"/>
    </source>
</evidence>
<feature type="transmembrane region" description="Helical" evidence="7">
    <location>
        <begin position="161"/>
        <end position="183"/>
    </location>
</feature>
<protein>
    <submittedName>
        <fullName evidence="9">Multicomponent Na+:H+ antiporter subunit D</fullName>
    </submittedName>
</protein>
<organism evidence="9 10">
    <name type="scientific">Halalkaliarchaeum desulfuricum</name>
    <dbReference type="NCBI Taxonomy" id="2055893"/>
    <lineage>
        <taxon>Archaea</taxon>
        <taxon>Methanobacteriati</taxon>
        <taxon>Methanobacteriota</taxon>
        <taxon>Stenosarchaea group</taxon>
        <taxon>Halobacteria</taxon>
        <taxon>Halobacteriales</taxon>
        <taxon>Haloferacaceae</taxon>
        <taxon>Halalkaliarchaeum</taxon>
    </lineage>
</organism>